<accession>A0ABY9B8K9</accession>
<feature type="transmembrane region" description="Helical" evidence="1">
    <location>
        <begin position="80"/>
        <end position="96"/>
    </location>
</feature>
<gene>
    <name evidence="2" type="ORF">OZ401_003053</name>
</gene>
<dbReference type="Proteomes" id="UP001431572">
    <property type="component" value="Chromosome 2"/>
</dbReference>
<evidence type="ECO:0000256" key="1">
    <source>
        <dbReference type="SAM" id="Phobius"/>
    </source>
</evidence>
<organism evidence="2 3">
    <name type="scientific">Candidatus Chlorohelix allophototropha</name>
    <dbReference type="NCBI Taxonomy" id="3003348"/>
    <lineage>
        <taxon>Bacteria</taxon>
        <taxon>Bacillati</taxon>
        <taxon>Chloroflexota</taxon>
        <taxon>Chloroflexia</taxon>
        <taxon>Candidatus Chloroheliales</taxon>
        <taxon>Candidatus Chloroheliaceae</taxon>
        <taxon>Candidatus Chlorohelix</taxon>
    </lineage>
</organism>
<feature type="transmembrane region" description="Helical" evidence="1">
    <location>
        <begin position="116"/>
        <end position="137"/>
    </location>
</feature>
<keyword evidence="3" id="KW-1185">Reference proteome</keyword>
<keyword evidence="1" id="KW-0472">Membrane</keyword>
<feature type="transmembrane region" description="Helical" evidence="1">
    <location>
        <begin position="143"/>
        <end position="163"/>
    </location>
</feature>
<name>A0ABY9B8K9_9CHLR</name>
<dbReference type="EMBL" id="CP128400">
    <property type="protein sequence ID" value="WJW69441.1"/>
    <property type="molecule type" value="Genomic_DNA"/>
</dbReference>
<feature type="transmembrane region" description="Helical" evidence="1">
    <location>
        <begin position="56"/>
        <end position="74"/>
    </location>
</feature>
<evidence type="ECO:0000313" key="2">
    <source>
        <dbReference type="EMBL" id="WJW69441.1"/>
    </source>
</evidence>
<feature type="transmembrane region" description="Helical" evidence="1">
    <location>
        <begin position="202"/>
        <end position="220"/>
    </location>
</feature>
<feature type="transmembrane region" description="Helical" evidence="1">
    <location>
        <begin position="175"/>
        <end position="196"/>
    </location>
</feature>
<keyword evidence="1" id="KW-1133">Transmembrane helix</keyword>
<keyword evidence="1" id="KW-0812">Transmembrane</keyword>
<feature type="transmembrane region" description="Helical" evidence="1">
    <location>
        <begin position="22"/>
        <end position="44"/>
    </location>
</feature>
<proteinExistence type="predicted"/>
<dbReference type="RefSeq" id="WP_341471325.1">
    <property type="nucleotide sequence ID" value="NZ_CP128400.1"/>
</dbReference>
<evidence type="ECO:0000313" key="3">
    <source>
        <dbReference type="Proteomes" id="UP001431572"/>
    </source>
</evidence>
<evidence type="ECO:0008006" key="4">
    <source>
        <dbReference type="Google" id="ProtNLM"/>
    </source>
</evidence>
<protein>
    <recommendedName>
        <fullName evidence="4">Transporter</fullName>
    </recommendedName>
</protein>
<feature type="transmembrane region" description="Helical" evidence="1">
    <location>
        <begin position="232"/>
        <end position="253"/>
    </location>
</feature>
<reference evidence="2" key="1">
    <citation type="journal article" date="2024" name="Nature">
        <title>Anoxygenic phototroph of the Chloroflexota uses a type I reaction centre.</title>
        <authorList>
            <person name="Tsuji J.M."/>
            <person name="Shaw N.A."/>
            <person name="Nagashima S."/>
            <person name="Venkiteswaran J.J."/>
            <person name="Schiff S.L."/>
            <person name="Watanabe T."/>
            <person name="Fukui M."/>
            <person name="Hanada S."/>
            <person name="Tank M."/>
            <person name="Neufeld J.D."/>
        </authorList>
    </citation>
    <scope>NUCLEOTIDE SEQUENCE</scope>
    <source>
        <strain evidence="2">L227-S17</strain>
    </source>
</reference>
<sequence length="255" mass="26695">MQANILTSVMAQAVEHTPITEVLLYVLIPMAAIVGGGILASFMIPGPVFTSTVQHFAAGVVFFAVAVELLPKMMREKEPIAIIIGFSVGVILMLIIKKFAEGAEGIEEGTKQPTSLFITVAIDVSIDGLLVGLGFAAGGREGILLTVALGIEIFFLGLATSSAMSRAKVSRQKTILLHFGLALLIGIGGVLGATLLGGLSGAVLEVFLAFGVAALMFLVTEELLVEAHKEHDTIFGTAMFFVGFMLFLLISLASS</sequence>